<dbReference type="PROSITE" id="PS50111">
    <property type="entry name" value="CHEMOTAXIS_TRANSDUC_2"/>
    <property type="match status" value="1"/>
</dbReference>
<protein>
    <submittedName>
        <fullName evidence="15">Methyl-accepting chemotaxis protein</fullName>
    </submittedName>
</protein>
<reference evidence="15 16" key="1">
    <citation type="submission" date="2023-10" db="EMBL/GenBank/DDBJ databases">
        <title>Noviherbaspirillum sp. CPCC 100848 genome assembly.</title>
        <authorList>
            <person name="Li X.Y."/>
            <person name="Fang X.M."/>
        </authorList>
    </citation>
    <scope>NUCLEOTIDE SEQUENCE [LARGE SCALE GENOMIC DNA]</scope>
    <source>
        <strain evidence="15 16">CPCC 100848</strain>
    </source>
</reference>
<dbReference type="Pfam" id="PF02203">
    <property type="entry name" value="TarH"/>
    <property type="match status" value="1"/>
</dbReference>
<dbReference type="InterPro" id="IPR004089">
    <property type="entry name" value="MCPsignal_dom"/>
</dbReference>
<evidence type="ECO:0000259" key="13">
    <source>
        <dbReference type="PROSITE" id="PS50111"/>
    </source>
</evidence>
<evidence type="ECO:0000256" key="2">
    <source>
        <dbReference type="ARBA" id="ARBA00022475"/>
    </source>
</evidence>
<name>A0ABU6J591_9BURK</name>
<gene>
    <name evidence="15" type="ORF">RY831_05440</name>
</gene>
<dbReference type="PANTHER" id="PTHR43531">
    <property type="entry name" value="PROTEIN ICFG"/>
    <property type="match status" value="1"/>
</dbReference>
<comment type="similarity">
    <text evidence="10">Belongs to the methyl-accepting chemotaxis (MCP) protein family.</text>
</comment>
<proteinExistence type="inferred from homology"/>
<keyword evidence="3" id="KW-0488">Methylation</keyword>
<evidence type="ECO:0000256" key="4">
    <source>
        <dbReference type="ARBA" id="ARBA00022500"/>
    </source>
</evidence>
<feature type="domain" description="HAMP" evidence="14">
    <location>
        <begin position="214"/>
        <end position="266"/>
    </location>
</feature>
<evidence type="ECO:0000256" key="10">
    <source>
        <dbReference type="ARBA" id="ARBA00029447"/>
    </source>
</evidence>
<evidence type="ECO:0000256" key="6">
    <source>
        <dbReference type="ARBA" id="ARBA00022692"/>
    </source>
</evidence>
<dbReference type="PRINTS" id="PR00260">
    <property type="entry name" value="CHEMTRNSDUCR"/>
</dbReference>
<evidence type="ECO:0000256" key="12">
    <source>
        <dbReference type="SAM" id="Phobius"/>
    </source>
</evidence>
<dbReference type="PANTHER" id="PTHR43531:SF14">
    <property type="entry name" value="METHYL-ACCEPTING CHEMOTAXIS PROTEIN I-RELATED"/>
    <property type="match status" value="1"/>
</dbReference>
<feature type="transmembrane region" description="Helical" evidence="12">
    <location>
        <begin position="12"/>
        <end position="36"/>
    </location>
</feature>
<dbReference type="Gene3D" id="1.10.287.950">
    <property type="entry name" value="Methyl-accepting chemotaxis protein"/>
    <property type="match status" value="1"/>
</dbReference>
<evidence type="ECO:0000256" key="5">
    <source>
        <dbReference type="ARBA" id="ARBA00022519"/>
    </source>
</evidence>
<dbReference type="InterPro" id="IPR004090">
    <property type="entry name" value="Chemotax_Me-accpt_rcpt"/>
</dbReference>
<dbReference type="InterPro" id="IPR003660">
    <property type="entry name" value="HAMP_dom"/>
</dbReference>
<accession>A0ABU6J591</accession>
<dbReference type="CDD" id="cd06225">
    <property type="entry name" value="HAMP"/>
    <property type="match status" value="1"/>
</dbReference>
<evidence type="ECO:0000313" key="16">
    <source>
        <dbReference type="Proteomes" id="UP001352263"/>
    </source>
</evidence>
<comment type="caution">
    <text evidence="15">The sequence shown here is derived from an EMBL/GenBank/DDBJ whole genome shotgun (WGS) entry which is preliminary data.</text>
</comment>
<organism evidence="15 16">
    <name type="scientific">Noviherbaspirillum album</name>
    <dbReference type="NCBI Taxonomy" id="3080276"/>
    <lineage>
        <taxon>Bacteria</taxon>
        <taxon>Pseudomonadati</taxon>
        <taxon>Pseudomonadota</taxon>
        <taxon>Betaproteobacteria</taxon>
        <taxon>Burkholderiales</taxon>
        <taxon>Oxalobacteraceae</taxon>
        <taxon>Noviherbaspirillum</taxon>
    </lineage>
</organism>
<dbReference type="Proteomes" id="UP001352263">
    <property type="component" value="Unassembled WGS sequence"/>
</dbReference>
<keyword evidence="2" id="KW-1003">Cell membrane</keyword>
<dbReference type="RefSeq" id="WP_326505313.1">
    <property type="nucleotide sequence ID" value="NZ_JAWIIV010000003.1"/>
</dbReference>
<feature type="transmembrane region" description="Helical" evidence="12">
    <location>
        <begin position="188"/>
        <end position="213"/>
    </location>
</feature>
<evidence type="ECO:0000256" key="9">
    <source>
        <dbReference type="ARBA" id="ARBA00023224"/>
    </source>
</evidence>
<dbReference type="SUPFAM" id="SSF58104">
    <property type="entry name" value="Methyl-accepting chemotaxis protein (MCP) signaling domain"/>
    <property type="match status" value="1"/>
</dbReference>
<evidence type="ECO:0000256" key="7">
    <source>
        <dbReference type="ARBA" id="ARBA00022989"/>
    </source>
</evidence>
<keyword evidence="7 12" id="KW-1133">Transmembrane helix</keyword>
<dbReference type="Pfam" id="PF00015">
    <property type="entry name" value="MCPsignal"/>
    <property type="match status" value="1"/>
</dbReference>
<comment type="subcellular location">
    <subcellularLocation>
        <location evidence="1">Cell inner membrane</location>
        <topology evidence="1">Multi-pass membrane protein</topology>
    </subcellularLocation>
</comment>
<dbReference type="PROSITE" id="PS50885">
    <property type="entry name" value="HAMP"/>
    <property type="match status" value="1"/>
</dbReference>
<dbReference type="EMBL" id="JAWIIV010000003">
    <property type="protein sequence ID" value="MEC4718581.1"/>
    <property type="molecule type" value="Genomic_DNA"/>
</dbReference>
<keyword evidence="8 12" id="KW-0472">Membrane</keyword>
<feature type="domain" description="Methyl-accepting transducer" evidence="13">
    <location>
        <begin position="271"/>
        <end position="500"/>
    </location>
</feature>
<keyword evidence="4" id="KW-0145">Chemotaxis</keyword>
<evidence type="ECO:0000313" key="15">
    <source>
        <dbReference type="EMBL" id="MEC4718581.1"/>
    </source>
</evidence>
<keyword evidence="6 12" id="KW-0812">Transmembrane</keyword>
<dbReference type="SMART" id="SM00304">
    <property type="entry name" value="HAMP"/>
    <property type="match status" value="1"/>
</dbReference>
<keyword evidence="16" id="KW-1185">Reference proteome</keyword>
<evidence type="ECO:0000256" key="11">
    <source>
        <dbReference type="PROSITE-ProRule" id="PRU00284"/>
    </source>
</evidence>
<dbReference type="Pfam" id="PF00672">
    <property type="entry name" value="HAMP"/>
    <property type="match status" value="1"/>
</dbReference>
<keyword evidence="9 11" id="KW-0807">Transducer</keyword>
<sequence>MLPSLTIKSRLIFVVAFLSLMCIAGGVIGLGSLSLANAGLEDNYRHRLLPVSQLDQLVRLMEKNRIELADALDGEPAETGRRLDAIGKRIGEIDAAWKTLSLGVKERQTPEEAALMEGFEAARKRFLEQGLNPAITALRASDAATASRIVHGGLEGFAAPVDEAVSALMRHHLEAARLDYERNQRIHYWVKISCAAGILLAVLLGTVICIWLVHAIARPLASAVDVARRVAAGDLSNDITVNTSDETGQLLLALKDMNASLVGIVREVRSGTETIATASGQIATGNQDLSARTESQASSLEETASSMEELTATVKQNADSAEQANRLALSASEVAVRGGTVVMQVVETMGSINTSARRIVDIIGVIDSIAFQTNILALNAAVEAARAGEQGRGFAVVATEVRQLAQRSAAAAKEIKTLIDDSVEKVDAGARLVDEAGATMQEIVQSVRRVTDIMGEISVASKEQTDGIQQVNQAVNQMDEVTQQNAALVEEAAAAAASLQDQAVSLTRVVGIFKLAGDHEQEHSQGRFLGLESSLPQAAIVMPTSAPVRVSLPAPRA</sequence>
<evidence type="ECO:0000256" key="8">
    <source>
        <dbReference type="ARBA" id="ARBA00023136"/>
    </source>
</evidence>
<dbReference type="CDD" id="cd11386">
    <property type="entry name" value="MCP_signal"/>
    <property type="match status" value="1"/>
</dbReference>
<evidence type="ECO:0000256" key="3">
    <source>
        <dbReference type="ARBA" id="ARBA00022481"/>
    </source>
</evidence>
<evidence type="ECO:0000256" key="1">
    <source>
        <dbReference type="ARBA" id="ARBA00004429"/>
    </source>
</evidence>
<dbReference type="InterPro" id="IPR003122">
    <property type="entry name" value="Tar_rcpt_lig-bd"/>
</dbReference>
<keyword evidence="5" id="KW-0997">Cell inner membrane</keyword>
<evidence type="ECO:0000259" key="14">
    <source>
        <dbReference type="PROSITE" id="PS50885"/>
    </source>
</evidence>
<dbReference type="SMART" id="SM00283">
    <property type="entry name" value="MA"/>
    <property type="match status" value="1"/>
</dbReference>
<dbReference type="InterPro" id="IPR051310">
    <property type="entry name" value="MCP_chemotaxis"/>
</dbReference>